<keyword evidence="8" id="KW-0862">Zinc</keyword>
<dbReference type="InterPro" id="IPR013083">
    <property type="entry name" value="Znf_RING/FYVE/PHD"/>
</dbReference>
<keyword evidence="7" id="KW-0833">Ubl conjugation pathway</keyword>
<evidence type="ECO:0000256" key="1">
    <source>
        <dbReference type="ARBA" id="ARBA00004123"/>
    </source>
</evidence>
<dbReference type="Pfam" id="PF02891">
    <property type="entry name" value="zf-MIZ"/>
    <property type="match status" value="1"/>
</dbReference>
<dbReference type="Gene3D" id="3.30.40.10">
    <property type="entry name" value="Zinc/RING finger domain, C3HC4 (zinc finger)"/>
    <property type="match status" value="1"/>
</dbReference>
<reference evidence="14 15" key="1">
    <citation type="submission" date="2019-01" db="EMBL/GenBank/DDBJ databases">
        <title>Nuclear Genome Assembly of the Microalgal Biofuel strain Nannochloropsis salina CCMP1776.</title>
        <authorList>
            <person name="Hovde B."/>
        </authorList>
    </citation>
    <scope>NUCLEOTIDE SEQUENCE [LARGE SCALE GENOMIC DNA]</scope>
    <source>
        <strain evidence="14 15">CCMP1776</strain>
    </source>
</reference>
<keyword evidence="5" id="KW-0479">Metal-binding</keyword>
<dbReference type="InterPro" id="IPR011011">
    <property type="entry name" value="Znf_FYVE_PHD"/>
</dbReference>
<evidence type="ECO:0000256" key="6">
    <source>
        <dbReference type="ARBA" id="ARBA00022771"/>
    </source>
</evidence>
<accession>A0A4D9D2X8</accession>
<keyword evidence="6 10" id="KW-0863">Zinc-finger</keyword>
<dbReference type="PROSITE" id="PS50800">
    <property type="entry name" value="SAP"/>
    <property type="match status" value="1"/>
</dbReference>
<dbReference type="OrthoDB" id="27975at2759"/>
<keyword evidence="15" id="KW-1185">Reference proteome</keyword>
<organism evidence="14 15">
    <name type="scientific">Nannochloropsis salina CCMP1776</name>
    <dbReference type="NCBI Taxonomy" id="1027361"/>
    <lineage>
        <taxon>Eukaryota</taxon>
        <taxon>Sar</taxon>
        <taxon>Stramenopiles</taxon>
        <taxon>Ochrophyta</taxon>
        <taxon>Eustigmatophyceae</taxon>
        <taxon>Eustigmatales</taxon>
        <taxon>Monodopsidaceae</taxon>
        <taxon>Microchloropsis</taxon>
        <taxon>Microchloropsis salina</taxon>
    </lineage>
</organism>
<keyword evidence="9" id="KW-0539">Nucleus</keyword>
<evidence type="ECO:0000256" key="9">
    <source>
        <dbReference type="ARBA" id="ARBA00023242"/>
    </source>
</evidence>
<evidence type="ECO:0000259" key="13">
    <source>
        <dbReference type="PROSITE" id="PS51044"/>
    </source>
</evidence>
<feature type="domain" description="SP-RING-type" evidence="13">
    <location>
        <begin position="434"/>
        <end position="517"/>
    </location>
</feature>
<keyword evidence="4" id="KW-0808">Transferase</keyword>
<dbReference type="GO" id="GO:0008270">
    <property type="term" value="F:zinc ion binding"/>
    <property type="evidence" value="ECO:0007669"/>
    <property type="project" value="UniProtKB-KW"/>
</dbReference>
<sequence length="734" mass="79977">MESNKLCSPEDLENFKLFLSAELSRLRIPEIKHMVMRLHLPRSGNKSELVSRLVAQFEAFNHPKTLFQRDQLIELIRQQLIGYQGFSRLPELFSSTGGEDAAAAGSNGVPGAVPPFAPVGGEGNLGGRAPVPFTFRLNVGAGNGGNPSGWPGSAPASASGSLAALGRPQGGPGGPHSAPAGKLAGTFVQCVCGQAVTPWDEVKCAECHIAFHDQCYGTSMRARNKTFSAACFLCLSRRQNPFLEVVETLVPPSRLTSRARMETNFQFKLSHQQQRDMLASRQGGSRNEGSLQLLVRCFPLNLLETARPSPGHDQDKLPFYPTHCWPLESQLRVNTECVPIKQRQTYFYGSQRKSKGHSEPVDVFLLARTGINRVGLMHNDEGKGFVMMVQIVKVVGVQRLLRKVVESPDTPTAEESLERIRQSFRGCSVDSDTEDGELMATVTRLSLRCPLGMTPIRIPARGTDCHHLQCFDLDTFLRYNERGAAAGWRCGVCNTVLTLEGLRVDAFMRNILAQIEARKEMNEDLDSIEINHQGEWELFNSSAASSRKRKAEGNFAGKEEGKAVSDGKVVDPKIADDDDVALSDLCKQVARKENGQLPRQEQQHVPQGHHTQQEVLQQQKQAQQRGAALRDPVAIDLTLSSDDDGGGGWNESEEDDWRSVLDTISRRPLEPPTALPPLSAPEPTTAISASPGALVPSGTSAECDVANHEAIPPPQVPEGGGCSAMLPLVDGRGK</sequence>
<evidence type="ECO:0000256" key="11">
    <source>
        <dbReference type="SAM" id="MobiDB-lite"/>
    </source>
</evidence>
<feature type="region of interest" description="Disordered" evidence="11">
    <location>
        <begin position="593"/>
        <end position="734"/>
    </location>
</feature>
<dbReference type="CDD" id="cd16650">
    <property type="entry name" value="SP-RING_PIAS-like"/>
    <property type="match status" value="1"/>
</dbReference>
<dbReference type="SUPFAM" id="SSF68906">
    <property type="entry name" value="SAP domain"/>
    <property type="match status" value="1"/>
</dbReference>
<feature type="compositionally biased region" description="Pro residues" evidence="11">
    <location>
        <begin position="670"/>
        <end position="680"/>
    </location>
</feature>
<comment type="pathway">
    <text evidence="2">Protein modification; protein sumoylation.</text>
</comment>
<dbReference type="UniPathway" id="UPA00886"/>
<evidence type="ECO:0000256" key="10">
    <source>
        <dbReference type="PROSITE-ProRule" id="PRU00452"/>
    </source>
</evidence>
<evidence type="ECO:0000256" key="4">
    <source>
        <dbReference type="ARBA" id="ARBA00022679"/>
    </source>
</evidence>
<evidence type="ECO:0000259" key="12">
    <source>
        <dbReference type="PROSITE" id="PS50800"/>
    </source>
</evidence>
<gene>
    <name evidence="14" type="ORF">NSK_002901</name>
</gene>
<dbReference type="InterPro" id="IPR038654">
    <property type="entry name" value="PINIT_sf"/>
</dbReference>
<evidence type="ECO:0000256" key="2">
    <source>
        <dbReference type="ARBA" id="ARBA00004718"/>
    </source>
</evidence>
<feature type="compositionally biased region" description="Low complexity" evidence="11">
    <location>
        <begin position="148"/>
        <end position="166"/>
    </location>
</feature>
<evidence type="ECO:0000256" key="3">
    <source>
        <dbReference type="ARBA" id="ARBA00005383"/>
    </source>
</evidence>
<protein>
    <recommendedName>
        <fullName evidence="16">SP-RING-type domain-containing protein</fullName>
    </recommendedName>
</protein>
<evidence type="ECO:0000256" key="7">
    <source>
        <dbReference type="ARBA" id="ARBA00022786"/>
    </source>
</evidence>
<name>A0A4D9D2X8_9STRA</name>
<evidence type="ECO:0008006" key="16">
    <source>
        <dbReference type="Google" id="ProtNLM"/>
    </source>
</evidence>
<dbReference type="PANTHER" id="PTHR10782:SF4">
    <property type="entry name" value="TONALLI, ISOFORM E"/>
    <property type="match status" value="1"/>
</dbReference>
<feature type="region of interest" description="Disordered" evidence="11">
    <location>
        <begin position="144"/>
        <end position="178"/>
    </location>
</feature>
<comment type="caution">
    <text evidence="14">The sequence shown here is derived from an EMBL/GenBank/DDBJ whole genome shotgun (WGS) entry which is preliminary data.</text>
</comment>
<dbReference type="InterPro" id="IPR036361">
    <property type="entry name" value="SAP_dom_sf"/>
</dbReference>
<feature type="compositionally biased region" description="Acidic residues" evidence="11">
    <location>
        <begin position="641"/>
        <end position="656"/>
    </location>
</feature>
<evidence type="ECO:0000313" key="15">
    <source>
        <dbReference type="Proteomes" id="UP000355283"/>
    </source>
</evidence>
<dbReference type="Pfam" id="PF14324">
    <property type="entry name" value="PINIT"/>
    <property type="match status" value="1"/>
</dbReference>
<dbReference type="InterPro" id="IPR004181">
    <property type="entry name" value="Znf_MIZ"/>
</dbReference>
<dbReference type="InterPro" id="IPR023321">
    <property type="entry name" value="PINIT"/>
</dbReference>
<dbReference type="InterPro" id="IPR003034">
    <property type="entry name" value="SAP_dom"/>
</dbReference>
<feature type="domain" description="SAP" evidence="12">
    <location>
        <begin position="23"/>
        <end position="57"/>
    </location>
</feature>
<dbReference type="Proteomes" id="UP000355283">
    <property type="component" value="Unassembled WGS sequence"/>
</dbReference>
<dbReference type="GO" id="GO:0000785">
    <property type="term" value="C:chromatin"/>
    <property type="evidence" value="ECO:0007669"/>
    <property type="project" value="TreeGrafter"/>
</dbReference>
<dbReference type="PANTHER" id="PTHR10782">
    <property type="entry name" value="ZINC FINGER MIZ DOMAIN-CONTAINING PROTEIN"/>
    <property type="match status" value="1"/>
</dbReference>
<evidence type="ECO:0000256" key="8">
    <source>
        <dbReference type="ARBA" id="ARBA00022833"/>
    </source>
</evidence>
<proteinExistence type="inferred from homology"/>
<dbReference type="EMBL" id="SDOX01000010">
    <property type="protein sequence ID" value="TFJ86081.1"/>
    <property type="molecule type" value="Genomic_DNA"/>
</dbReference>
<dbReference type="PROSITE" id="PS51044">
    <property type="entry name" value="ZF_SP_RING"/>
    <property type="match status" value="1"/>
</dbReference>
<dbReference type="SUPFAM" id="SSF57903">
    <property type="entry name" value="FYVE/PHD zinc finger"/>
    <property type="match status" value="1"/>
</dbReference>
<comment type="similarity">
    <text evidence="3">Belongs to the PIAS family.</text>
</comment>
<comment type="subcellular location">
    <subcellularLocation>
        <location evidence="1">Nucleus</location>
    </subcellularLocation>
</comment>
<dbReference type="CDD" id="cd15489">
    <property type="entry name" value="PHD_SF"/>
    <property type="match status" value="1"/>
</dbReference>
<feature type="compositionally biased region" description="Low complexity" evidence="11">
    <location>
        <begin position="608"/>
        <end position="624"/>
    </location>
</feature>
<evidence type="ECO:0000256" key="5">
    <source>
        <dbReference type="ARBA" id="ARBA00022723"/>
    </source>
</evidence>
<feature type="compositionally biased region" description="Basic and acidic residues" evidence="11">
    <location>
        <begin position="557"/>
        <end position="570"/>
    </location>
</feature>
<dbReference type="GO" id="GO:0016925">
    <property type="term" value="P:protein sumoylation"/>
    <property type="evidence" value="ECO:0007669"/>
    <property type="project" value="UniProtKB-UniPathway"/>
</dbReference>
<dbReference type="GO" id="GO:0061665">
    <property type="term" value="F:SUMO ligase activity"/>
    <property type="evidence" value="ECO:0007669"/>
    <property type="project" value="TreeGrafter"/>
</dbReference>
<dbReference type="AlphaFoldDB" id="A0A4D9D2X8"/>
<feature type="region of interest" description="Disordered" evidence="11">
    <location>
        <begin position="550"/>
        <end position="570"/>
    </location>
</feature>
<dbReference type="GO" id="GO:0005634">
    <property type="term" value="C:nucleus"/>
    <property type="evidence" value="ECO:0007669"/>
    <property type="project" value="UniProtKB-SubCell"/>
</dbReference>
<evidence type="ECO:0000313" key="14">
    <source>
        <dbReference type="EMBL" id="TFJ86081.1"/>
    </source>
</evidence>
<dbReference type="Gene3D" id="2.60.120.780">
    <property type="entry name" value="PINIT domain"/>
    <property type="match status" value="1"/>
</dbReference>